<dbReference type="Proteomes" id="UP000036513">
    <property type="component" value="Unassembled WGS sequence"/>
</dbReference>
<dbReference type="EC" id="3.1.26.4" evidence="2"/>
<name>A0A0J6WLG4_9MYCO</name>
<dbReference type="GO" id="GO:0003676">
    <property type="term" value="F:nucleic acid binding"/>
    <property type="evidence" value="ECO:0007669"/>
    <property type="project" value="InterPro"/>
</dbReference>
<dbReference type="InterPro" id="IPR002156">
    <property type="entry name" value="RNaseH_domain"/>
</dbReference>
<keyword evidence="2" id="KW-0378">Hydrolase</keyword>
<reference evidence="2 3" key="1">
    <citation type="journal article" date="2015" name="Genome Biol. Evol.">
        <title>Characterization of Three Mycobacterium spp. with Potential Use in Bioremediation by Genome Sequencing and Comparative Genomics.</title>
        <authorList>
            <person name="Das S."/>
            <person name="Pettersson B.M."/>
            <person name="Behra P.R."/>
            <person name="Ramesh M."/>
            <person name="Dasgupta S."/>
            <person name="Bhattacharya A."/>
            <person name="Kirsebom L.A."/>
        </authorList>
    </citation>
    <scope>NUCLEOTIDE SEQUENCE [LARGE SCALE GENOMIC DNA]</scope>
    <source>
        <strain evidence="2 3">DSM 43826</strain>
    </source>
</reference>
<evidence type="ECO:0000259" key="1">
    <source>
        <dbReference type="PROSITE" id="PS50879"/>
    </source>
</evidence>
<sequence length="308" mass="33720">MAPKPTATSRPVDIAPARPRPMLSVAIAIARVSAALYRYSAGSCEQRWSGTVEADSVDTALLDTIGRVRETCAAERVRFVVHVPPRSVLWALRDEVAVLMPGIWIDQPRLSDETLVRAACAGLREDERAQAGPVWVATDGSVRGRFTGYGWLASSGEYGLQGFRHSTKLIGSEVVLVAELRAIGMAVQKLRGRDITVLSDSTLAVAMVQRWMAGDDVLPEGYATYRESGKTPGLVRAQRMIYEDRDRITTVWVKGHRGEPLNEGADALARLASRYALGDSGLDGAEYHHRAQDLAATFSREFNRQRTA</sequence>
<dbReference type="RefSeq" id="WP_048468937.1">
    <property type="nucleotide sequence ID" value="NZ_JYNL01000008.1"/>
</dbReference>
<protein>
    <submittedName>
        <fullName evidence="2">Ribonuclease H</fullName>
        <ecNumber evidence="2">3.1.26.4</ecNumber>
    </submittedName>
</protein>
<dbReference type="InterPro" id="IPR012337">
    <property type="entry name" value="RNaseH-like_sf"/>
</dbReference>
<dbReference type="AlphaFoldDB" id="A0A0J6WLG4"/>
<feature type="domain" description="RNase H type-1" evidence="1">
    <location>
        <begin position="130"/>
        <end position="274"/>
    </location>
</feature>
<evidence type="ECO:0000313" key="3">
    <source>
        <dbReference type="Proteomes" id="UP000036513"/>
    </source>
</evidence>
<gene>
    <name evidence="2" type="primary">rnhA_1</name>
    <name evidence="2" type="ORF">MCHLDSM_00760</name>
</gene>
<keyword evidence="3" id="KW-1185">Reference proteome</keyword>
<dbReference type="PATRIC" id="fig|37916.4.peg.815"/>
<dbReference type="EMBL" id="JYNL01000008">
    <property type="protein sequence ID" value="KMO82878.1"/>
    <property type="molecule type" value="Genomic_DNA"/>
</dbReference>
<accession>A0A0J6WLG4</accession>
<dbReference type="GO" id="GO:0004523">
    <property type="term" value="F:RNA-DNA hybrid ribonuclease activity"/>
    <property type="evidence" value="ECO:0007669"/>
    <property type="project" value="UniProtKB-EC"/>
</dbReference>
<dbReference type="Gene3D" id="3.30.420.10">
    <property type="entry name" value="Ribonuclease H-like superfamily/Ribonuclease H"/>
    <property type="match status" value="1"/>
</dbReference>
<organism evidence="2 3">
    <name type="scientific">Mycolicibacterium chlorophenolicum</name>
    <dbReference type="NCBI Taxonomy" id="37916"/>
    <lineage>
        <taxon>Bacteria</taxon>
        <taxon>Bacillati</taxon>
        <taxon>Actinomycetota</taxon>
        <taxon>Actinomycetes</taxon>
        <taxon>Mycobacteriales</taxon>
        <taxon>Mycobacteriaceae</taxon>
        <taxon>Mycolicibacterium</taxon>
    </lineage>
</organism>
<dbReference type="SUPFAM" id="SSF53098">
    <property type="entry name" value="Ribonuclease H-like"/>
    <property type="match status" value="1"/>
</dbReference>
<dbReference type="Pfam" id="PF00075">
    <property type="entry name" value="RNase_H"/>
    <property type="match status" value="1"/>
</dbReference>
<dbReference type="STRING" id="37916.MCHLDSM_00760"/>
<comment type="caution">
    <text evidence="2">The sequence shown here is derived from an EMBL/GenBank/DDBJ whole genome shotgun (WGS) entry which is preliminary data.</text>
</comment>
<dbReference type="InterPro" id="IPR036397">
    <property type="entry name" value="RNaseH_sf"/>
</dbReference>
<dbReference type="PROSITE" id="PS50879">
    <property type="entry name" value="RNASE_H_1"/>
    <property type="match status" value="1"/>
</dbReference>
<proteinExistence type="predicted"/>
<evidence type="ECO:0000313" key="2">
    <source>
        <dbReference type="EMBL" id="KMO82878.1"/>
    </source>
</evidence>